<dbReference type="CDD" id="cd03590">
    <property type="entry name" value="CLECT_DC-SIGN_like"/>
    <property type="match status" value="1"/>
</dbReference>
<organism evidence="5 6">
    <name type="scientific">Eublepharis macularius</name>
    <name type="common">Leopard gecko</name>
    <name type="synonym">Cyrtodactylus macularius</name>
    <dbReference type="NCBI Taxonomy" id="481883"/>
    <lineage>
        <taxon>Eukaryota</taxon>
        <taxon>Metazoa</taxon>
        <taxon>Chordata</taxon>
        <taxon>Craniata</taxon>
        <taxon>Vertebrata</taxon>
        <taxon>Euteleostomi</taxon>
        <taxon>Lepidosauria</taxon>
        <taxon>Squamata</taxon>
        <taxon>Bifurcata</taxon>
        <taxon>Gekkota</taxon>
        <taxon>Eublepharidae</taxon>
        <taxon>Eublepharinae</taxon>
        <taxon>Eublepharis</taxon>
    </lineage>
</organism>
<dbReference type="SUPFAM" id="SSF56436">
    <property type="entry name" value="C-type lectin-like"/>
    <property type="match status" value="1"/>
</dbReference>
<keyword evidence="1" id="KW-0430">Lectin</keyword>
<keyword evidence="3" id="KW-1133">Transmembrane helix</keyword>
<dbReference type="GeneID" id="129329440"/>
<evidence type="ECO:0000256" key="3">
    <source>
        <dbReference type="SAM" id="Phobius"/>
    </source>
</evidence>
<dbReference type="InterPro" id="IPR018378">
    <property type="entry name" value="C-type_lectin_CS"/>
</dbReference>
<keyword evidence="5" id="KW-1185">Reference proteome</keyword>
<dbReference type="GO" id="GO:0030246">
    <property type="term" value="F:carbohydrate binding"/>
    <property type="evidence" value="ECO:0007669"/>
    <property type="project" value="UniProtKB-KW"/>
</dbReference>
<proteinExistence type="predicted"/>
<dbReference type="InterPro" id="IPR033989">
    <property type="entry name" value="CD209-like_CTLD"/>
</dbReference>
<dbReference type="Proteomes" id="UP001190640">
    <property type="component" value="Chromosome 4"/>
</dbReference>
<evidence type="ECO:0000313" key="5">
    <source>
        <dbReference type="Proteomes" id="UP001190640"/>
    </source>
</evidence>
<keyword evidence="3" id="KW-0472">Membrane</keyword>
<dbReference type="InterPro" id="IPR016186">
    <property type="entry name" value="C-type_lectin-like/link_sf"/>
</dbReference>
<dbReference type="InterPro" id="IPR050111">
    <property type="entry name" value="C-type_lectin/snaclec_domain"/>
</dbReference>
<dbReference type="InterPro" id="IPR016187">
    <property type="entry name" value="CTDL_fold"/>
</dbReference>
<evidence type="ECO:0000259" key="4">
    <source>
        <dbReference type="PROSITE" id="PS50041"/>
    </source>
</evidence>
<dbReference type="SMART" id="SM00034">
    <property type="entry name" value="CLECT"/>
    <property type="match status" value="1"/>
</dbReference>
<dbReference type="PANTHER" id="PTHR22803">
    <property type="entry name" value="MANNOSE, PHOSPHOLIPASE, LECTIN RECEPTOR RELATED"/>
    <property type="match status" value="1"/>
</dbReference>
<protein>
    <submittedName>
        <fullName evidence="6">CD209 antigen-like protein B</fullName>
    </submittedName>
</protein>
<dbReference type="KEGG" id="emc:129329440"/>
<evidence type="ECO:0000256" key="1">
    <source>
        <dbReference type="ARBA" id="ARBA00022734"/>
    </source>
</evidence>
<keyword evidence="2" id="KW-1015">Disulfide bond</keyword>
<dbReference type="InterPro" id="IPR001304">
    <property type="entry name" value="C-type_lectin-like"/>
</dbReference>
<name>A0AA97KZR5_EUBMA</name>
<keyword evidence="3" id="KW-0812">Transmembrane</keyword>
<feature type="transmembrane region" description="Helical" evidence="3">
    <location>
        <begin position="125"/>
        <end position="147"/>
    </location>
</feature>
<sequence length="292" mass="33917">MDDDFQNKVDHQSEGYENDILIQKLPYIPEVPPVPGAASDSEVMDKETQLLHKVASDLHSNEGKQISLEYNKANERMKNVYQESGHTTFLDMQISRLPKMGVNIKKALFAPKIDKQRDYSRAPIIMTYGLTLLSFTMATAAFGMALLRCFPSCPDGWKYFSEKCYNYSSKNNDWNNSRRLCQEVGADLVVINHEEEQDFLIYMMSSKETYWIGFSDLEEEGNWKWVDGTSNYTNWHSIEPNNGKDQGPEHCAVLQKEYNYMWNDLPCKNKNNYICEKNMQLVFVWQSLHISH</sequence>
<dbReference type="Pfam" id="PF00059">
    <property type="entry name" value="Lectin_C"/>
    <property type="match status" value="1"/>
</dbReference>
<dbReference type="AlphaFoldDB" id="A0AA97KZR5"/>
<dbReference type="PROSITE" id="PS00615">
    <property type="entry name" value="C_TYPE_LECTIN_1"/>
    <property type="match status" value="1"/>
</dbReference>
<dbReference type="Gene3D" id="3.10.100.10">
    <property type="entry name" value="Mannose-Binding Protein A, subunit A"/>
    <property type="match status" value="1"/>
</dbReference>
<evidence type="ECO:0000313" key="6">
    <source>
        <dbReference type="RefSeq" id="XP_054834992.1"/>
    </source>
</evidence>
<reference evidence="6" key="1">
    <citation type="submission" date="2025-08" db="UniProtKB">
        <authorList>
            <consortium name="RefSeq"/>
        </authorList>
    </citation>
    <scope>IDENTIFICATION</scope>
    <source>
        <tissue evidence="6">Blood</tissue>
    </source>
</reference>
<feature type="domain" description="C-type lectin" evidence="4">
    <location>
        <begin position="160"/>
        <end position="276"/>
    </location>
</feature>
<dbReference type="RefSeq" id="XP_054834992.1">
    <property type="nucleotide sequence ID" value="XM_054979017.1"/>
</dbReference>
<evidence type="ECO:0000256" key="2">
    <source>
        <dbReference type="ARBA" id="ARBA00023157"/>
    </source>
</evidence>
<accession>A0AA97KZR5</accession>
<gene>
    <name evidence="6" type="primary">LOC129329440</name>
</gene>
<dbReference type="PROSITE" id="PS50041">
    <property type="entry name" value="C_TYPE_LECTIN_2"/>
    <property type="match status" value="1"/>
</dbReference>